<keyword evidence="2" id="KW-0560">Oxidoreductase</keyword>
<protein>
    <submittedName>
        <fullName evidence="7">Dimethylglycine dehydrogenase</fullName>
    </submittedName>
</protein>
<evidence type="ECO:0000259" key="5">
    <source>
        <dbReference type="Pfam" id="PF08669"/>
    </source>
</evidence>
<dbReference type="SUPFAM" id="SSF54373">
    <property type="entry name" value="FAD-linked reductases, C-terminal domain"/>
    <property type="match status" value="1"/>
</dbReference>
<dbReference type="PANTHER" id="PTHR13847">
    <property type="entry name" value="SARCOSINE DEHYDROGENASE-RELATED"/>
    <property type="match status" value="1"/>
</dbReference>
<dbReference type="Gene3D" id="3.30.1360.120">
    <property type="entry name" value="Probable tRNA modification gtpase trme, domain 1"/>
    <property type="match status" value="1"/>
</dbReference>
<evidence type="ECO:0000256" key="2">
    <source>
        <dbReference type="ARBA" id="ARBA00023002"/>
    </source>
</evidence>
<dbReference type="Gene3D" id="3.30.9.10">
    <property type="entry name" value="D-Amino Acid Oxidase, subunit A, domain 2"/>
    <property type="match status" value="1"/>
</dbReference>
<organism evidence="7 8">
    <name type="scientific">Jannaschia helgolandensis</name>
    <dbReference type="NCBI Taxonomy" id="188906"/>
    <lineage>
        <taxon>Bacteria</taxon>
        <taxon>Pseudomonadati</taxon>
        <taxon>Pseudomonadota</taxon>
        <taxon>Alphaproteobacteria</taxon>
        <taxon>Rhodobacterales</taxon>
        <taxon>Roseobacteraceae</taxon>
        <taxon>Jannaschia</taxon>
    </lineage>
</organism>
<dbReference type="SUPFAM" id="SSF101790">
    <property type="entry name" value="Aminomethyltransferase beta-barrel domain"/>
    <property type="match status" value="1"/>
</dbReference>
<dbReference type="InterPro" id="IPR013977">
    <property type="entry name" value="GcvT_C"/>
</dbReference>
<dbReference type="Gene3D" id="3.30.70.1400">
    <property type="entry name" value="Aminomethyltransferase beta-barrel domains"/>
    <property type="match status" value="1"/>
</dbReference>
<dbReference type="InterPro" id="IPR006076">
    <property type="entry name" value="FAD-dep_OxRdtase"/>
</dbReference>
<sequence>MNTPDPAPTPATATAARLPARARVVIIGGGAVGVSSLYHLAKLGWTDCILLERNELTAGSTWHAAGNCPNFAGSWAVMNIQRYSMALYRGLAEAVDYPMNYHVTGAIRLAHTAERMQEFEHVRAMGSLQGLKLSMMDLPEIGNRHPMCETHDLTGGLWDPEDGDIDPAQLTQALAKGARDLGAKIVRHCPATGVTRDGDGWIVHTDAGDIACDKVVNAAGYYAARVAEWFEPHGRPPLPMTVMSHQYLLTEPIPEIVAWTKQHGHKMPMIRDPDVSYYLRQEKTGLNLGPYERACRSEWTNGDMPEDFSFQLWQDDLDRLEDYIADAMERVPPLASAGVSSVINGPIPYTPDGLPLIGPMPGVKNAFDANVFTFGIAQAGGAGKVLADWVVKGAPDWDCFDVDPRRFGAYASDPTYCRAKAEEVYGHEYAMHFPHARWPAGADRLISPLHETLKAQGAQMAPYGGWERATWFARPGDDTSWGAAQTWRRDGPWHARVAEEVAAVQNGCGVLDLSGFSRFELSGPGAADWLAEQIAGHLPQTGRMTLCYFTGPTGKFATEMSVSRSGDDQFTLITAAIARDHDRDLLTHALPDTLTLIDQTEDIACLLVTGPASRDVLSKVTDADLSLPWLSVQDATVAGRTARMNRVSFAGELGWEIHALQSDIKVIHEALDGVTPFGMFALDSMRIEKAYRAWGSDLSPGYTLREVGADRFIRKEDRGDDPARKLAVLTLNDHPYDPLPMSPVWIGDKIVGEITSAAYGHRVQKAIALAMLDCTDAPPDTQVEVEIFGRRVLAAVHADAPLWDPENERIRA</sequence>
<feature type="domain" description="GCVT N-terminal" evidence="4">
    <location>
        <begin position="449"/>
        <end position="715"/>
    </location>
</feature>
<dbReference type="GO" id="GO:0047865">
    <property type="term" value="F:dimethylglycine dehydrogenase activity"/>
    <property type="evidence" value="ECO:0007669"/>
    <property type="project" value="TreeGrafter"/>
</dbReference>
<evidence type="ECO:0000313" key="7">
    <source>
        <dbReference type="EMBL" id="SEL09095.1"/>
    </source>
</evidence>
<dbReference type="RefSeq" id="WP_092762141.1">
    <property type="nucleotide sequence ID" value="NZ_FNZQ01000003.1"/>
</dbReference>
<accession>A0A1H7MEF6</accession>
<dbReference type="InterPro" id="IPR006222">
    <property type="entry name" value="GCVT_N"/>
</dbReference>
<dbReference type="AlphaFoldDB" id="A0A1H7MEF6"/>
<dbReference type="OrthoDB" id="7156675at2"/>
<keyword evidence="8" id="KW-1185">Reference proteome</keyword>
<dbReference type="GO" id="GO:0005737">
    <property type="term" value="C:cytoplasm"/>
    <property type="evidence" value="ECO:0007669"/>
    <property type="project" value="TreeGrafter"/>
</dbReference>
<gene>
    <name evidence="7" type="ORF">SAMN04488526_1886</name>
</gene>
<dbReference type="Gene3D" id="2.40.30.110">
    <property type="entry name" value="Aminomethyltransferase beta-barrel domains"/>
    <property type="match status" value="1"/>
</dbReference>
<dbReference type="Pfam" id="PF16350">
    <property type="entry name" value="FAO_M"/>
    <property type="match status" value="1"/>
</dbReference>
<reference evidence="7 8" key="1">
    <citation type="submission" date="2016-10" db="EMBL/GenBank/DDBJ databases">
        <authorList>
            <person name="de Groot N.N."/>
        </authorList>
    </citation>
    <scope>NUCLEOTIDE SEQUENCE [LARGE SCALE GENOMIC DNA]</scope>
    <source>
        <strain evidence="7 8">DSM 14858</strain>
    </source>
</reference>
<evidence type="ECO:0000259" key="4">
    <source>
        <dbReference type="Pfam" id="PF01571"/>
    </source>
</evidence>
<feature type="domain" description="Aminomethyltransferase C-terminal" evidence="5">
    <location>
        <begin position="724"/>
        <end position="804"/>
    </location>
</feature>
<dbReference type="InterPro" id="IPR027266">
    <property type="entry name" value="TrmE/GcvT-like"/>
</dbReference>
<dbReference type="Pfam" id="PF01266">
    <property type="entry name" value="DAO"/>
    <property type="match status" value="1"/>
</dbReference>
<dbReference type="SUPFAM" id="SSF51905">
    <property type="entry name" value="FAD/NAD(P)-binding domain"/>
    <property type="match status" value="1"/>
</dbReference>
<dbReference type="SUPFAM" id="SSF103025">
    <property type="entry name" value="Folate-binding domain"/>
    <property type="match status" value="1"/>
</dbReference>
<dbReference type="Pfam" id="PF08669">
    <property type="entry name" value="GCV_T_C"/>
    <property type="match status" value="1"/>
</dbReference>
<dbReference type="InterPro" id="IPR032503">
    <property type="entry name" value="FAO_M"/>
</dbReference>
<name>A0A1H7MEF6_9RHOB</name>
<feature type="domain" description="FAD dependent oxidoreductase central" evidence="6">
    <location>
        <begin position="392"/>
        <end position="441"/>
    </location>
</feature>
<feature type="domain" description="FAD dependent oxidoreductase" evidence="3">
    <location>
        <begin position="23"/>
        <end position="389"/>
    </location>
</feature>
<evidence type="ECO:0000259" key="3">
    <source>
        <dbReference type="Pfam" id="PF01266"/>
    </source>
</evidence>
<dbReference type="PANTHER" id="PTHR13847:SF187">
    <property type="entry name" value="DIMETHYLGLYCINE DEHYDROGENASE, MITOCHONDRIAL"/>
    <property type="match status" value="1"/>
</dbReference>
<evidence type="ECO:0000313" key="8">
    <source>
        <dbReference type="Proteomes" id="UP000199283"/>
    </source>
</evidence>
<proteinExistence type="inferred from homology"/>
<comment type="similarity">
    <text evidence="1">Belongs to the GcvT family.</text>
</comment>
<dbReference type="Gene3D" id="3.50.50.60">
    <property type="entry name" value="FAD/NAD(P)-binding domain"/>
    <property type="match status" value="1"/>
</dbReference>
<evidence type="ECO:0000256" key="1">
    <source>
        <dbReference type="ARBA" id="ARBA00008609"/>
    </source>
</evidence>
<evidence type="ECO:0000259" key="6">
    <source>
        <dbReference type="Pfam" id="PF16350"/>
    </source>
</evidence>
<dbReference type="EMBL" id="FNZQ01000003">
    <property type="protein sequence ID" value="SEL09095.1"/>
    <property type="molecule type" value="Genomic_DNA"/>
</dbReference>
<dbReference type="Proteomes" id="UP000199283">
    <property type="component" value="Unassembled WGS sequence"/>
</dbReference>
<dbReference type="STRING" id="188906.SAMN04488526_1886"/>
<dbReference type="InterPro" id="IPR029043">
    <property type="entry name" value="GcvT/YgfZ_C"/>
</dbReference>
<dbReference type="Pfam" id="PF01571">
    <property type="entry name" value="GCV_T"/>
    <property type="match status" value="1"/>
</dbReference>
<dbReference type="InterPro" id="IPR036188">
    <property type="entry name" value="FAD/NAD-bd_sf"/>
</dbReference>